<dbReference type="GO" id="GO:0071555">
    <property type="term" value="P:cell wall organization"/>
    <property type="evidence" value="ECO:0007669"/>
    <property type="project" value="InterPro"/>
</dbReference>
<gene>
    <name evidence="9" type="ORF">E0L31_02575</name>
</gene>
<evidence type="ECO:0000256" key="3">
    <source>
        <dbReference type="ARBA" id="ARBA00022729"/>
    </source>
</evidence>
<dbReference type="Pfam" id="PF00345">
    <property type="entry name" value="PapD_N"/>
    <property type="match status" value="1"/>
</dbReference>
<dbReference type="Pfam" id="PF02753">
    <property type="entry name" value="PapD_C"/>
    <property type="match status" value="1"/>
</dbReference>
<dbReference type="PRINTS" id="PR00969">
    <property type="entry name" value="CHAPERONPILI"/>
</dbReference>
<evidence type="ECO:0000259" key="7">
    <source>
        <dbReference type="Pfam" id="PF00345"/>
    </source>
</evidence>
<dbReference type="InterPro" id="IPR036316">
    <property type="entry name" value="Pili_assmbl_chap_C_dom_sf"/>
</dbReference>
<keyword evidence="4" id="KW-0574">Periplasm</keyword>
<dbReference type="Gene3D" id="2.60.40.10">
    <property type="entry name" value="Immunoglobulins"/>
    <property type="match status" value="2"/>
</dbReference>
<evidence type="ECO:0000259" key="8">
    <source>
        <dbReference type="Pfam" id="PF02753"/>
    </source>
</evidence>
<dbReference type="InterPro" id="IPR050643">
    <property type="entry name" value="Periplasmic_pilus_chap"/>
</dbReference>
<dbReference type="InterPro" id="IPR016147">
    <property type="entry name" value="Pili_assmbl_chaperone_N"/>
</dbReference>
<feature type="chain" id="PRO_5040780306" evidence="6">
    <location>
        <begin position="25"/>
        <end position="245"/>
    </location>
</feature>
<organism evidence="9">
    <name type="scientific">Serratia marcescens</name>
    <dbReference type="NCBI Taxonomy" id="615"/>
    <lineage>
        <taxon>Bacteria</taxon>
        <taxon>Pseudomonadati</taxon>
        <taxon>Pseudomonadota</taxon>
        <taxon>Gammaproteobacteria</taxon>
        <taxon>Enterobacterales</taxon>
        <taxon>Yersiniaceae</taxon>
        <taxon>Serratia</taxon>
    </lineage>
</organism>
<reference evidence="9" key="1">
    <citation type="submission" date="2019-03" db="EMBL/GenBank/DDBJ databases">
        <title>Serratia marcescens strain N2 draft genome.</title>
        <authorList>
            <person name="Yassin A."/>
            <person name="El-Kenawy N."/>
            <person name="Youssef N.H."/>
        </authorList>
    </citation>
    <scope>NUCLEOTIDE SEQUENCE [LARGE SCALE GENOMIC DNA]</scope>
    <source>
        <strain evidence="9">N2</strain>
    </source>
</reference>
<keyword evidence="5" id="KW-0143">Chaperone</keyword>
<keyword evidence="3 6" id="KW-0732">Signal</keyword>
<dbReference type="InterPro" id="IPR001829">
    <property type="entry name" value="Pili_assmbl_chaperone_bac"/>
</dbReference>
<dbReference type="SUPFAM" id="SSF49354">
    <property type="entry name" value="PapD-like"/>
    <property type="match status" value="1"/>
</dbReference>
<evidence type="ECO:0000256" key="1">
    <source>
        <dbReference type="ARBA" id="ARBA00004418"/>
    </source>
</evidence>
<dbReference type="InterPro" id="IPR013783">
    <property type="entry name" value="Ig-like_fold"/>
</dbReference>
<dbReference type="PANTHER" id="PTHR30251:SF0">
    <property type="entry name" value="FIMBRIAL CHAPERONE PROTEIN ELFD-RELATED"/>
    <property type="match status" value="1"/>
</dbReference>
<proteinExistence type="inferred from homology"/>
<sequence length="245" mass="26453">MSLRRVIAPIIGGILSMCVGGAHADGGVSFSHNRLVYNEKDQAVGISAINHGDTPYLIQSGVSGSADKSTAAPFLVTPPLFRLDGRAQNMMRIIKVGAPLPADRESIFYFYATAIPGQGASAGKVDNADGGDKVGAKLSIAMKTILKLLYRPANLPVSIDQAHGMMHFVQQGNTILIKNPTPYYQSFSLLEFDGAPQNLDKHESMVAPMSHLVFPVNKRVNKVTWSVMNDYGGTTPRISQNIERQ</sequence>
<dbReference type="InterPro" id="IPR016148">
    <property type="entry name" value="Pili_assmbl_chaperone_C"/>
</dbReference>
<evidence type="ECO:0000313" key="9">
    <source>
        <dbReference type="EMBL" id="TFV46014.1"/>
    </source>
</evidence>
<feature type="domain" description="Pili assembly chaperone N-terminal" evidence="7">
    <location>
        <begin position="28"/>
        <end position="155"/>
    </location>
</feature>
<dbReference type="EMBL" id="SPSG01000280">
    <property type="protein sequence ID" value="TFV46014.1"/>
    <property type="molecule type" value="Genomic_DNA"/>
</dbReference>
<feature type="domain" description="Pili assembly chaperone C-terminal" evidence="8">
    <location>
        <begin position="177"/>
        <end position="235"/>
    </location>
</feature>
<dbReference type="PANTHER" id="PTHR30251">
    <property type="entry name" value="PILUS ASSEMBLY CHAPERONE"/>
    <property type="match status" value="1"/>
</dbReference>
<evidence type="ECO:0000256" key="5">
    <source>
        <dbReference type="ARBA" id="ARBA00023186"/>
    </source>
</evidence>
<comment type="similarity">
    <text evidence="2">Belongs to the periplasmic pilus chaperone family.</text>
</comment>
<dbReference type="GO" id="GO:0030288">
    <property type="term" value="C:outer membrane-bounded periplasmic space"/>
    <property type="evidence" value="ECO:0007669"/>
    <property type="project" value="InterPro"/>
</dbReference>
<dbReference type="RefSeq" id="WP_147839257.1">
    <property type="nucleotide sequence ID" value="NZ_SPSG02000029.1"/>
</dbReference>
<dbReference type="AlphaFoldDB" id="A0A9X8VLZ1"/>
<comment type="caution">
    <text evidence="9">The sequence shown here is derived from an EMBL/GenBank/DDBJ whole genome shotgun (WGS) entry which is preliminary data.</text>
</comment>
<evidence type="ECO:0000256" key="4">
    <source>
        <dbReference type="ARBA" id="ARBA00022764"/>
    </source>
</evidence>
<evidence type="ECO:0000256" key="6">
    <source>
        <dbReference type="SAM" id="SignalP"/>
    </source>
</evidence>
<evidence type="ECO:0000256" key="2">
    <source>
        <dbReference type="ARBA" id="ARBA00007399"/>
    </source>
</evidence>
<dbReference type="InterPro" id="IPR008962">
    <property type="entry name" value="PapD-like_sf"/>
</dbReference>
<protein>
    <submittedName>
        <fullName evidence="9">Molecular chaperone</fullName>
    </submittedName>
</protein>
<feature type="signal peptide" evidence="6">
    <location>
        <begin position="1"/>
        <end position="24"/>
    </location>
</feature>
<name>A0A9X8VLZ1_SERMA</name>
<accession>A0A9X8VLZ1</accession>
<dbReference type="SUPFAM" id="SSF49584">
    <property type="entry name" value="Periplasmic chaperone C-domain"/>
    <property type="match status" value="1"/>
</dbReference>
<comment type="subcellular location">
    <subcellularLocation>
        <location evidence="1">Periplasm</location>
    </subcellularLocation>
</comment>